<evidence type="ECO:0000256" key="6">
    <source>
        <dbReference type="SAM" id="Phobius"/>
    </source>
</evidence>
<keyword evidence="9" id="KW-1185">Reference proteome</keyword>
<feature type="transmembrane region" description="Helical" evidence="6">
    <location>
        <begin position="143"/>
        <end position="165"/>
    </location>
</feature>
<feature type="transmembrane region" description="Helical" evidence="6">
    <location>
        <begin position="54"/>
        <end position="77"/>
    </location>
</feature>
<feature type="transmembrane region" description="Helical" evidence="6">
    <location>
        <begin position="171"/>
        <end position="194"/>
    </location>
</feature>
<dbReference type="RefSeq" id="WP_110187817.1">
    <property type="nucleotide sequence ID" value="NZ_CP177354.1"/>
</dbReference>
<dbReference type="EMBL" id="LAPT01000066">
    <property type="protein sequence ID" value="PXF30750.1"/>
    <property type="molecule type" value="Genomic_DNA"/>
</dbReference>
<evidence type="ECO:0000256" key="1">
    <source>
        <dbReference type="ARBA" id="ARBA00004651"/>
    </source>
</evidence>
<name>A0ABX5M1I7_9GAMM</name>
<feature type="transmembrane region" description="Helical" evidence="6">
    <location>
        <begin position="114"/>
        <end position="131"/>
    </location>
</feature>
<organism evidence="8 9">
    <name type="scientific">Pokkaliibacter plantistimulans</name>
    <dbReference type="NCBI Taxonomy" id="1635171"/>
    <lineage>
        <taxon>Bacteria</taxon>
        <taxon>Pseudomonadati</taxon>
        <taxon>Pseudomonadota</taxon>
        <taxon>Gammaproteobacteria</taxon>
        <taxon>Oceanospirillales</taxon>
        <taxon>Balneatrichaceae</taxon>
        <taxon>Pokkaliibacter</taxon>
    </lineage>
</organism>
<evidence type="ECO:0000313" key="9">
    <source>
        <dbReference type="Proteomes" id="UP000248090"/>
    </source>
</evidence>
<comment type="subcellular location">
    <subcellularLocation>
        <location evidence="1">Cell membrane</location>
        <topology evidence="1">Multi-pass membrane protein</topology>
    </subcellularLocation>
</comment>
<evidence type="ECO:0000256" key="4">
    <source>
        <dbReference type="ARBA" id="ARBA00022989"/>
    </source>
</evidence>
<dbReference type="Proteomes" id="UP000248090">
    <property type="component" value="Unassembled WGS sequence"/>
</dbReference>
<evidence type="ECO:0000256" key="3">
    <source>
        <dbReference type="ARBA" id="ARBA00022692"/>
    </source>
</evidence>
<dbReference type="PANTHER" id="PTHR42709">
    <property type="entry name" value="ALKALINE PHOSPHATASE LIKE PROTEIN"/>
    <property type="match status" value="1"/>
</dbReference>
<evidence type="ECO:0000256" key="2">
    <source>
        <dbReference type="ARBA" id="ARBA00022475"/>
    </source>
</evidence>
<sequence>MLSILTPDTLHHLMQSYGLWLLFSVIMLESMGLPLPGETLLVTAALYAATEHGFSIYAVIGVAALAAVVGDNLGYLIGRSVGWPLLHRYGKYVHLTAARLRVGQYLFRQHGGKIVFFGRFVAFLRAFAALLAGANRMHWSHFLLMNGLGGVVWATLFGSGAYLLGDQIHRIAGPVGLVLLVVAIVAIVVGLRFFRHHEKELERRAEAALAAQGE</sequence>
<evidence type="ECO:0000313" key="8">
    <source>
        <dbReference type="EMBL" id="PXF30750.1"/>
    </source>
</evidence>
<dbReference type="Pfam" id="PF09335">
    <property type="entry name" value="VTT_dom"/>
    <property type="match status" value="1"/>
</dbReference>
<dbReference type="PANTHER" id="PTHR42709:SF6">
    <property type="entry name" value="UNDECAPRENYL PHOSPHATE TRANSPORTER A"/>
    <property type="match status" value="1"/>
</dbReference>
<gene>
    <name evidence="8" type="ORF">WH50_13635</name>
</gene>
<keyword evidence="3 6" id="KW-0812">Transmembrane</keyword>
<evidence type="ECO:0000259" key="7">
    <source>
        <dbReference type="Pfam" id="PF09335"/>
    </source>
</evidence>
<dbReference type="InterPro" id="IPR032816">
    <property type="entry name" value="VTT_dom"/>
</dbReference>
<keyword evidence="4 6" id="KW-1133">Transmembrane helix</keyword>
<comment type="caution">
    <text evidence="8">The sequence shown here is derived from an EMBL/GenBank/DDBJ whole genome shotgun (WGS) entry which is preliminary data.</text>
</comment>
<dbReference type="InterPro" id="IPR051311">
    <property type="entry name" value="DedA_domain"/>
</dbReference>
<accession>A0ABX5M1I7</accession>
<protein>
    <submittedName>
        <fullName evidence="8">Membrane protein</fullName>
    </submittedName>
</protein>
<feature type="domain" description="VTT" evidence="7">
    <location>
        <begin position="35"/>
        <end position="157"/>
    </location>
</feature>
<evidence type="ECO:0000256" key="5">
    <source>
        <dbReference type="ARBA" id="ARBA00023136"/>
    </source>
</evidence>
<proteinExistence type="predicted"/>
<feature type="transmembrane region" description="Helical" evidence="6">
    <location>
        <begin position="20"/>
        <end position="47"/>
    </location>
</feature>
<keyword evidence="5 6" id="KW-0472">Membrane</keyword>
<reference evidence="8 9" key="1">
    <citation type="submission" date="2015-03" db="EMBL/GenBank/DDBJ databases">
        <authorList>
            <person name="Krishnan R."/>
            <person name="Midha S."/>
            <person name="Patil P.B."/>
            <person name="Rameshkumar N."/>
        </authorList>
    </citation>
    <scope>NUCLEOTIDE SEQUENCE [LARGE SCALE GENOMIC DNA]</scope>
    <source>
        <strain evidence="8 9">L1E11</strain>
    </source>
</reference>
<keyword evidence="2" id="KW-1003">Cell membrane</keyword>